<keyword evidence="7" id="KW-0378">Hydrolase</keyword>
<evidence type="ECO:0000256" key="13">
    <source>
        <dbReference type="ARBA" id="ARBA00059701"/>
    </source>
</evidence>
<dbReference type="Gene3D" id="3.40.50.1820">
    <property type="entry name" value="alpha/beta hydrolase"/>
    <property type="match status" value="1"/>
</dbReference>
<dbReference type="GO" id="GO:0006508">
    <property type="term" value="P:proteolysis"/>
    <property type="evidence" value="ECO:0007669"/>
    <property type="project" value="UniProtKB-KW"/>
</dbReference>
<keyword evidence="5" id="KW-0645">Protease</keyword>
<sequence>MLPLHLGLFGYLLWSLHGAHSFEPAGYSLETRYIEVPLDHLEWTDKVKTFNIKYLISHVYHVPGGPIFVYIGGKGNIENYAQNSGFIFDIAKSFGALIVFIEHRYYGESLPFGNDSFRPEYIRFLTTPNALSDFVFVIDHLKKEMYENVVALDTYPIVAFGGGYGGALAAWLRMKYPFSVIGAIASSVPIEYSSSVSSCECFYDVVTKTFERYGRDQCVKTIRLGWDVVINLSKSKMGMDFLSTKWKLCQRLTTAEDVEKLLGWMATIYVKLSLNNYHYPTNFFTSLPAYPVKVFCDKLTTSFFNDTKGLVEYFGQALEVYTNYSGKLACNEFEDTTDYVYNYQLCTELIMPKCSVDSDMFINSPWNYEQFAADCKKKYGVSNGNPDWILLGYGGKNVKYFSNIVLSSGQMDPYSCYGAKTNVSSSIWAFDIADGPHHIDLRNSDVSDNNYIINARRNHVSAIKSWLNIA</sequence>
<evidence type="ECO:0000256" key="10">
    <source>
        <dbReference type="ARBA" id="ARBA00023180"/>
    </source>
</evidence>
<dbReference type="GO" id="GO:0008239">
    <property type="term" value="F:dipeptidyl-peptidase activity"/>
    <property type="evidence" value="ECO:0007669"/>
    <property type="project" value="TreeGrafter"/>
</dbReference>
<keyword evidence="20" id="KW-1185">Reference proteome</keyword>
<comment type="function">
    <text evidence="13">Cleaves C-terminal amino acids linked to proline in peptides such as angiotensin II, III and des-Arg9-bradykinin. This cleavage occurs at acidic pH, but enzymatic activity is retained with some substrates at neutral pH.</text>
</comment>
<keyword evidence="4" id="KW-0121">Carboxypeptidase</keyword>
<evidence type="ECO:0000256" key="9">
    <source>
        <dbReference type="ARBA" id="ARBA00023157"/>
    </source>
</evidence>
<feature type="signal peptide" evidence="18">
    <location>
        <begin position="1"/>
        <end position="21"/>
    </location>
</feature>
<dbReference type="InterPro" id="IPR029058">
    <property type="entry name" value="AB_hydrolase_fold"/>
</dbReference>
<dbReference type="Pfam" id="PF05577">
    <property type="entry name" value="Peptidase_S28"/>
    <property type="match status" value="1"/>
</dbReference>
<evidence type="ECO:0000256" key="5">
    <source>
        <dbReference type="ARBA" id="ARBA00022670"/>
    </source>
</evidence>
<dbReference type="EC" id="3.4.16.2" evidence="14"/>
<proteinExistence type="inferred from homology"/>
<comment type="similarity">
    <text evidence="2">Belongs to the peptidase S28 family.</text>
</comment>
<dbReference type="SUPFAM" id="SSF53474">
    <property type="entry name" value="alpha/beta-Hydrolases"/>
    <property type="match status" value="2"/>
</dbReference>
<evidence type="ECO:0000256" key="7">
    <source>
        <dbReference type="ARBA" id="ARBA00022801"/>
    </source>
</evidence>
<evidence type="ECO:0000256" key="8">
    <source>
        <dbReference type="ARBA" id="ARBA00023145"/>
    </source>
</evidence>
<evidence type="ECO:0000256" key="17">
    <source>
        <dbReference type="ARBA" id="ARBA00076608"/>
    </source>
</evidence>
<comment type="catalytic activity">
    <reaction evidence="12">
        <text>Cleavage of a -Pro-|-Xaa bond to release a C-terminal amino acid.</text>
        <dbReference type="EC" id="3.4.16.2"/>
    </reaction>
</comment>
<protein>
    <recommendedName>
        <fullName evidence="15">Lysosomal Pro-X carboxypeptidase</fullName>
        <ecNumber evidence="14">3.4.16.2</ecNumber>
    </recommendedName>
    <alternativeName>
        <fullName evidence="17">Proline carboxypeptidase</fullName>
    </alternativeName>
    <alternativeName>
        <fullName evidence="16">Prolylcarboxypeptidase</fullName>
    </alternativeName>
</protein>
<evidence type="ECO:0000256" key="16">
    <source>
        <dbReference type="ARBA" id="ARBA00076475"/>
    </source>
</evidence>
<dbReference type="EMBL" id="OU900105">
    <property type="protein sequence ID" value="CAG9856688.1"/>
    <property type="molecule type" value="Genomic_DNA"/>
</dbReference>
<evidence type="ECO:0000256" key="1">
    <source>
        <dbReference type="ARBA" id="ARBA00004371"/>
    </source>
</evidence>
<dbReference type="Gene3D" id="1.20.120.980">
    <property type="entry name" value="Serine carboxypeptidase S28, SKS domain"/>
    <property type="match status" value="1"/>
</dbReference>
<evidence type="ECO:0000256" key="18">
    <source>
        <dbReference type="SAM" id="SignalP"/>
    </source>
</evidence>
<comment type="subunit">
    <text evidence="3">Homodimer.</text>
</comment>
<dbReference type="GO" id="GO:0005764">
    <property type="term" value="C:lysosome"/>
    <property type="evidence" value="ECO:0007669"/>
    <property type="project" value="UniProtKB-SubCell"/>
</dbReference>
<dbReference type="PANTHER" id="PTHR11010">
    <property type="entry name" value="PROTEASE S28 PRO-X CARBOXYPEPTIDASE-RELATED"/>
    <property type="match status" value="1"/>
</dbReference>
<evidence type="ECO:0000256" key="4">
    <source>
        <dbReference type="ARBA" id="ARBA00022645"/>
    </source>
</evidence>
<accession>A0A9N9TIF2</accession>
<keyword evidence="10" id="KW-0325">Glycoprotein</keyword>
<evidence type="ECO:0000256" key="3">
    <source>
        <dbReference type="ARBA" id="ARBA00011738"/>
    </source>
</evidence>
<dbReference type="PANTHER" id="PTHR11010:SF38">
    <property type="entry name" value="LYSOSOMAL PRO-X CARBOXYPEPTIDASE"/>
    <property type="match status" value="1"/>
</dbReference>
<dbReference type="InterPro" id="IPR008758">
    <property type="entry name" value="Peptidase_S28"/>
</dbReference>
<comment type="subcellular location">
    <subcellularLocation>
        <location evidence="1">Lysosome</location>
    </subcellularLocation>
</comment>
<dbReference type="FunFam" id="1.20.120.980:FF:000002">
    <property type="entry name" value="lysosomal Pro-X carboxypeptidase"/>
    <property type="match status" value="1"/>
</dbReference>
<organism evidence="19 20">
    <name type="scientific">Phyllotreta striolata</name>
    <name type="common">Striped flea beetle</name>
    <name type="synonym">Crioceris striolata</name>
    <dbReference type="NCBI Taxonomy" id="444603"/>
    <lineage>
        <taxon>Eukaryota</taxon>
        <taxon>Metazoa</taxon>
        <taxon>Ecdysozoa</taxon>
        <taxon>Arthropoda</taxon>
        <taxon>Hexapoda</taxon>
        <taxon>Insecta</taxon>
        <taxon>Pterygota</taxon>
        <taxon>Neoptera</taxon>
        <taxon>Endopterygota</taxon>
        <taxon>Coleoptera</taxon>
        <taxon>Polyphaga</taxon>
        <taxon>Cucujiformia</taxon>
        <taxon>Chrysomeloidea</taxon>
        <taxon>Chrysomelidae</taxon>
        <taxon>Galerucinae</taxon>
        <taxon>Alticini</taxon>
        <taxon>Phyllotreta</taxon>
    </lineage>
</organism>
<dbReference type="OrthoDB" id="2130629at2759"/>
<reference evidence="19" key="1">
    <citation type="submission" date="2022-01" db="EMBL/GenBank/DDBJ databases">
        <authorList>
            <person name="King R."/>
        </authorList>
    </citation>
    <scope>NUCLEOTIDE SEQUENCE</scope>
</reference>
<evidence type="ECO:0000256" key="11">
    <source>
        <dbReference type="ARBA" id="ARBA00023228"/>
    </source>
</evidence>
<evidence type="ECO:0000256" key="15">
    <source>
        <dbReference type="ARBA" id="ARBA00073691"/>
    </source>
</evidence>
<keyword evidence="8" id="KW-0865">Zymogen</keyword>
<keyword evidence="9" id="KW-1015">Disulfide bond</keyword>
<keyword evidence="11" id="KW-0458">Lysosome</keyword>
<evidence type="ECO:0000313" key="19">
    <source>
        <dbReference type="EMBL" id="CAG9856688.1"/>
    </source>
</evidence>
<gene>
    <name evidence="19" type="ORF">PHYEVI_LOCUS3107</name>
</gene>
<evidence type="ECO:0000256" key="14">
    <source>
        <dbReference type="ARBA" id="ARBA00066456"/>
    </source>
</evidence>
<dbReference type="GO" id="GO:0004185">
    <property type="term" value="F:serine-type carboxypeptidase activity"/>
    <property type="evidence" value="ECO:0007669"/>
    <property type="project" value="UniProtKB-EC"/>
</dbReference>
<evidence type="ECO:0000256" key="12">
    <source>
        <dbReference type="ARBA" id="ARBA00052013"/>
    </source>
</evidence>
<evidence type="ECO:0000256" key="2">
    <source>
        <dbReference type="ARBA" id="ARBA00011079"/>
    </source>
</evidence>
<dbReference type="Proteomes" id="UP001153712">
    <property type="component" value="Chromosome 12"/>
</dbReference>
<feature type="chain" id="PRO_5040158545" description="Lysosomal Pro-X carboxypeptidase" evidence="18">
    <location>
        <begin position="22"/>
        <end position="470"/>
    </location>
</feature>
<dbReference type="AlphaFoldDB" id="A0A9N9TIF2"/>
<dbReference type="InterPro" id="IPR042269">
    <property type="entry name" value="Ser_carbopepase_S28_SKS"/>
</dbReference>
<name>A0A9N9TIF2_PHYSR</name>
<evidence type="ECO:0000256" key="6">
    <source>
        <dbReference type="ARBA" id="ARBA00022729"/>
    </source>
</evidence>
<evidence type="ECO:0000313" key="20">
    <source>
        <dbReference type="Proteomes" id="UP001153712"/>
    </source>
</evidence>
<keyword evidence="6 18" id="KW-0732">Signal</keyword>